<dbReference type="AlphaFoldDB" id="A0A4T0FIV1"/>
<reference evidence="3 4" key="1">
    <citation type="submission" date="2019-03" db="EMBL/GenBank/DDBJ databases">
        <title>Sequencing 23 genomes of Wallemia ichthyophaga.</title>
        <authorList>
            <person name="Gostincar C."/>
        </authorList>
    </citation>
    <scope>NUCLEOTIDE SEQUENCE [LARGE SCALE GENOMIC DNA]</scope>
    <source>
        <strain evidence="3 4">EXF-5753</strain>
    </source>
</reference>
<dbReference type="Proteomes" id="UP000310189">
    <property type="component" value="Unassembled WGS sequence"/>
</dbReference>
<evidence type="ECO:0000259" key="2">
    <source>
        <dbReference type="Pfam" id="PF00724"/>
    </source>
</evidence>
<dbReference type="PANTHER" id="PTHR38663">
    <property type="match status" value="1"/>
</dbReference>
<evidence type="ECO:0000313" key="4">
    <source>
        <dbReference type="Proteomes" id="UP000310189"/>
    </source>
</evidence>
<proteinExistence type="predicted"/>
<dbReference type="GO" id="GO:0010181">
    <property type="term" value="F:FMN binding"/>
    <property type="evidence" value="ECO:0007669"/>
    <property type="project" value="InterPro"/>
</dbReference>
<accession>A0A4T0FIV1</accession>
<evidence type="ECO:0000256" key="1">
    <source>
        <dbReference type="SAM" id="MobiDB-lite"/>
    </source>
</evidence>
<gene>
    <name evidence="3" type="ORF">E3P99_02740</name>
</gene>
<dbReference type="InterPro" id="IPR001155">
    <property type="entry name" value="OxRdtase_FMN_N"/>
</dbReference>
<evidence type="ECO:0000313" key="3">
    <source>
        <dbReference type="EMBL" id="TIA88212.1"/>
    </source>
</evidence>
<dbReference type="Gene3D" id="3.50.50.60">
    <property type="entry name" value="FAD/NAD(P)-binding domain"/>
    <property type="match status" value="1"/>
</dbReference>
<feature type="domain" description="NADH:flavin oxidoreductase/NADH oxidase N-terminal" evidence="2">
    <location>
        <begin position="7"/>
        <end position="324"/>
    </location>
</feature>
<dbReference type="CDD" id="cd02933">
    <property type="entry name" value="OYE_like_FMN"/>
    <property type="match status" value="1"/>
</dbReference>
<keyword evidence="4" id="KW-1185">Reference proteome</keyword>
<dbReference type="SUPFAM" id="SSF51905">
    <property type="entry name" value="FAD/NAD(P)-binding domain"/>
    <property type="match status" value="1"/>
</dbReference>
<dbReference type="PANTHER" id="PTHR38663:SF1">
    <property type="entry name" value="L-ORNITHINE N(5)-MONOOXYGENASE"/>
    <property type="match status" value="1"/>
</dbReference>
<dbReference type="GO" id="GO:0016491">
    <property type="term" value="F:oxidoreductase activity"/>
    <property type="evidence" value="ECO:0007669"/>
    <property type="project" value="InterPro"/>
</dbReference>
<sequence length="959" mass="107911">MSKYSPLLKPSQVGKLALKHRVALAPLTRLRTRPESVPEDYVPEYYSQRSSDGGFLISEATLIAQETGSAYYNREPGIWSNEQVEQWKKVTKAVHDKKGYIYSQLWALGRIASPQYSTKVVGPSATKYQDNDVAELSADDLKRYVNHYRQAALNAVEKAGFDGVEVHGANGYLIDQFTQYTSNKRSDEYKADSLKFPSEVLDSVVEAVGADKTGIRLSPFGTFQEMRDENPLATFTPWVERIVKTHPNLAYVHFVDGTTLQDRSDGDVLKDIVKKAGIPVISNTAYTLEEAAERAEKRDELVAFGKAFIANPDLPERAKNEWPLNEANPKTFYSEGPHGYTDYPFYNCHCDDLITHAVASAITVMVHEIVRRRVASKRSSESYHLTINHFANTKNVIGAGPHSLAVCSRLIEKNPSAIYTDLEHARLSWLNKQRLRVDPKGAKRKLISHPNTLNGLKVRVFDKHPPCTHQQTPWMAHWCTMFQNLDITSMRSPMFFHSNPRDVDALLAYAYATNREKELQDIPGVVGKELSKHAKKKLVKTGKRPSYEDPVNERNRQDFKTPSSKCFFDFCREDIEQYYGIDRVVERGEVTHLGYDYYDEHNAERIFKITKEDGEQVLSKSVVVAIGNNTIPNIPSYLRSKITSKPQEVGLDGMGWCHTSAFARPGYAFPNKALQRPSARLLVVGGGLTSAQVIDKAFKNGVTDITLMVRTFIKTKPFDFDTEWVDKYQNLSKMIFWREECMRARKQMIMDARNGGSVNVPYCRRLKELESKGVLKVMTCTEISSATYDDDEGVWDVTAVSKDQMGKRRRRSSVSATSPDHHAQPAMHTHNNLKFDYLVSATGSTTDINRVGFLNDFISANPINSTDGLPHLTDDLQWNADIPLFVMGGLASLVLGPSSFNLGGARDGAERIAIRMNEILDSSGDNAKAEQQEDPRHALMQRLALNNGNYYDILGEDAD</sequence>
<organism evidence="3 4">
    <name type="scientific">Wallemia hederae</name>
    <dbReference type="NCBI Taxonomy" id="1540922"/>
    <lineage>
        <taxon>Eukaryota</taxon>
        <taxon>Fungi</taxon>
        <taxon>Dikarya</taxon>
        <taxon>Basidiomycota</taxon>
        <taxon>Wallemiomycotina</taxon>
        <taxon>Wallemiomycetes</taxon>
        <taxon>Wallemiales</taxon>
        <taxon>Wallemiaceae</taxon>
        <taxon>Wallemia</taxon>
    </lineage>
</organism>
<dbReference type="Pfam" id="PF00724">
    <property type="entry name" value="Oxidored_FMN"/>
    <property type="match status" value="1"/>
</dbReference>
<dbReference type="InterPro" id="IPR013785">
    <property type="entry name" value="Aldolase_TIM"/>
</dbReference>
<comment type="caution">
    <text evidence="3">The sequence shown here is derived from an EMBL/GenBank/DDBJ whole genome shotgun (WGS) entry which is preliminary data.</text>
</comment>
<dbReference type="SUPFAM" id="SSF51395">
    <property type="entry name" value="FMN-linked oxidoreductases"/>
    <property type="match status" value="1"/>
</dbReference>
<dbReference type="OrthoDB" id="76038at2759"/>
<dbReference type="EMBL" id="SPNW01000041">
    <property type="protein sequence ID" value="TIA88212.1"/>
    <property type="molecule type" value="Genomic_DNA"/>
</dbReference>
<protein>
    <recommendedName>
        <fullName evidence="2">NADH:flavin oxidoreductase/NADH oxidase N-terminal domain-containing protein</fullName>
    </recommendedName>
</protein>
<dbReference type="InterPro" id="IPR036188">
    <property type="entry name" value="FAD/NAD-bd_sf"/>
</dbReference>
<dbReference type="Gene3D" id="3.20.20.70">
    <property type="entry name" value="Aldolase class I"/>
    <property type="match status" value="1"/>
</dbReference>
<name>A0A4T0FIV1_9BASI</name>
<feature type="region of interest" description="Disordered" evidence="1">
    <location>
        <begin position="804"/>
        <end position="827"/>
    </location>
</feature>